<dbReference type="Proteomes" id="UP000472320">
    <property type="component" value="Unassembled WGS sequence"/>
</dbReference>
<organism evidence="1 2">
    <name type="scientific">Massilia eburnea</name>
    <dbReference type="NCBI Taxonomy" id="1776165"/>
    <lineage>
        <taxon>Bacteria</taxon>
        <taxon>Pseudomonadati</taxon>
        <taxon>Pseudomonadota</taxon>
        <taxon>Betaproteobacteria</taxon>
        <taxon>Burkholderiales</taxon>
        <taxon>Oxalobacteraceae</taxon>
        <taxon>Telluria group</taxon>
        <taxon>Massilia</taxon>
    </lineage>
</organism>
<accession>A0A6L6QBP1</accession>
<gene>
    <name evidence="1" type="ORF">GM658_04755</name>
</gene>
<sequence length="168" mass="17979">MIGASHAFAATEGATASKKIHYRGGLVVFAIPEPWIEEYEPEGGGIFYQPGEDTATLRLNVITATRPSSSGALSGKQVLSSIGYPASEILSNGNAISKGIRRGTERGTPITIFWWHLVNVVSPQQVRVATFTYTVFSSSERSASTIAELSFVEDSVRSADFTPDGGKH</sequence>
<dbReference type="Gene3D" id="3.40.1000.10">
    <property type="entry name" value="Mog1/PsbP, alpha/beta/alpha sandwich"/>
    <property type="match status" value="1"/>
</dbReference>
<reference evidence="1 2" key="1">
    <citation type="submission" date="2019-11" db="EMBL/GenBank/DDBJ databases">
        <title>Type strains purchased from KCTC, JCM and DSMZ.</title>
        <authorList>
            <person name="Lu H."/>
        </authorList>
    </citation>
    <scope>NUCLEOTIDE SEQUENCE [LARGE SCALE GENOMIC DNA]</scope>
    <source>
        <strain evidence="1 2">JCM 31587</strain>
    </source>
</reference>
<dbReference type="EMBL" id="WNKX01000003">
    <property type="protein sequence ID" value="MTW09902.1"/>
    <property type="molecule type" value="Genomic_DNA"/>
</dbReference>
<evidence type="ECO:0000313" key="2">
    <source>
        <dbReference type="Proteomes" id="UP000472320"/>
    </source>
</evidence>
<evidence type="ECO:0000313" key="1">
    <source>
        <dbReference type="EMBL" id="MTW09902.1"/>
    </source>
</evidence>
<keyword evidence="2" id="KW-1185">Reference proteome</keyword>
<proteinExistence type="predicted"/>
<comment type="caution">
    <text evidence="1">The sequence shown here is derived from an EMBL/GenBank/DDBJ whole genome shotgun (WGS) entry which is preliminary data.</text>
</comment>
<name>A0A6L6QBP1_9BURK</name>
<protein>
    <submittedName>
        <fullName evidence="1">Uncharacterized protein</fullName>
    </submittedName>
</protein>
<dbReference type="AlphaFoldDB" id="A0A6L6QBP1"/>